<gene>
    <name evidence="2" type="ORF">FSB_LOCUS47087</name>
</gene>
<dbReference type="EMBL" id="OIVN01004779">
    <property type="protein sequence ID" value="SPD19205.1"/>
    <property type="molecule type" value="Genomic_DNA"/>
</dbReference>
<protein>
    <submittedName>
        <fullName evidence="2">Uncharacterized protein</fullName>
    </submittedName>
</protein>
<accession>A0A2N9I4G5</accession>
<evidence type="ECO:0000313" key="2">
    <source>
        <dbReference type="EMBL" id="SPD19205.1"/>
    </source>
</evidence>
<proteinExistence type="predicted"/>
<sequence length="73" mass="6854">MMSGHGGPDLGGEDLEVKVTVGDKGSLVVVVDILVAGGGGGGGYSGGGGGGYPGGGGPDSHHHINEIISIPTS</sequence>
<name>A0A2N9I4G5_FAGSY</name>
<feature type="region of interest" description="Disordered" evidence="1">
    <location>
        <begin position="45"/>
        <end position="73"/>
    </location>
</feature>
<feature type="compositionally biased region" description="Gly residues" evidence="1">
    <location>
        <begin position="45"/>
        <end position="58"/>
    </location>
</feature>
<evidence type="ECO:0000256" key="1">
    <source>
        <dbReference type="SAM" id="MobiDB-lite"/>
    </source>
</evidence>
<organism evidence="2">
    <name type="scientific">Fagus sylvatica</name>
    <name type="common">Beechnut</name>
    <dbReference type="NCBI Taxonomy" id="28930"/>
    <lineage>
        <taxon>Eukaryota</taxon>
        <taxon>Viridiplantae</taxon>
        <taxon>Streptophyta</taxon>
        <taxon>Embryophyta</taxon>
        <taxon>Tracheophyta</taxon>
        <taxon>Spermatophyta</taxon>
        <taxon>Magnoliopsida</taxon>
        <taxon>eudicotyledons</taxon>
        <taxon>Gunneridae</taxon>
        <taxon>Pentapetalae</taxon>
        <taxon>rosids</taxon>
        <taxon>fabids</taxon>
        <taxon>Fagales</taxon>
        <taxon>Fagaceae</taxon>
        <taxon>Fagus</taxon>
    </lineage>
</organism>
<dbReference type="AlphaFoldDB" id="A0A2N9I4G5"/>
<reference evidence="2" key="1">
    <citation type="submission" date="2018-02" db="EMBL/GenBank/DDBJ databases">
        <authorList>
            <person name="Cohen D.B."/>
            <person name="Kent A.D."/>
        </authorList>
    </citation>
    <scope>NUCLEOTIDE SEQUENCE</scope>
</reference>